<proteinExistence type="predicted"/>
<evidence type="ECO:0000313" key="2">
    <source>
        <dbReference type="Proteomes" id="UP000230066"/>
    </source>
</evidence>
<sequence>MRDAGRCFKCLKLGHRAAACRTMSRCLELDYYGRHYTLVNVPRSPNAPVKANINSVNTEVPHTFMGFVPVRLVRPRGSKETYASLDNGSDSTLLSSAAANSFGIDGPLTRLSVTTLAGTAFQVTSEVNFAVRSLSGDQQLQVERAYTLKTLPMQTAHIPSGLDSWSHLKD</sequence>
<keyword evidence="2" id="KW-1185">Reference proteome</keyword>
<accession>A0A4E0RV83</accession>
<reference evidence="1" key="1">
    <citation type="submission" date="2019-03" db="EMBL/GenBank/DDBJ databases">
        <title>Improved annotation for the trematode Fasciola hepatica.</title>
        <authorList>
            <person name="Choi Y.-J."/>
            <person name="Martin J."/>
            <person name="Mitreva M."/>
        </authorList>
    </citation>
    <scope>NUCLEOTIDE SEQUENCE [LARGE SCALE GENOMIC DNA]</scope>
</reference>
<protein>
    <recommendedName>
        <fullName evidence="3">Zinc knuckle</fullName>
    </recommendedName>
</protein>
<feature type="non-terminal residue" evidence="1">
    <location>
        <position position="170"/>
    </location>
</feature>
<organism evidence="1 2">
    <name type="scientific">Fasciola hepatica</name>
    <name type="common">Liver fluke</name>
    <dbReference type="NCBI Taxonomy" id="6192"/>
    <lineage>
        <taxon>Eukaryota</taxon>
        <taxon>Metazoa</taxon>
        <taxon>Spiralia</taxon>
        <taxon>Lophotrochozoa</taxon>
        <taxon>Platyhelminthes</taxon>
        <taxon>Trematoda</taxon>
        <taxon>Digenea</taxon>
        <taxon>Plagiorchiida</taxon>
        <taxon>Echinostomata</taxon>
        <taxon>Echinostomatoidea</taxon>
        <taxon>Fasciolidae</taxon>
        <taxon>Fasciola</taxon>
    </lineage>
</organism>
<dbReference type="EMBL" id="JXXN02012404">
    <property type="protein sequence ID" value="THD18410.1"/>
    <property type="molecule type" value="Genomic_DNA"/>
</dbReference>
<name>A0A4E0RV83_FASHE</name>
<dbReference type="PANTHER" id="PTHR47331">
    <property type="entry name" value="PHD-TYPE DOMAIN-CONTAINING PROTEIN"/>
    <property type="match status" value="1"/>
</dbReference>
<dbReference type="AlphaFoldDB" id="A0A4E0RV83"/>
<evidence type="ECO:0008006" key="3">
    <source>
        <dbReference type="Google" id="ProtNLM"/>
    </source>
</evidence>
<evidence type="ECO:0000313" key="1">
    <source>
        <dbReference type="EMBL" id="THD18410.1"/>
    </source>
</evidence>
<dbReference type="Proteomes" id="UP000230066">
    <property type="component" value="Unassembled WGS sequence"/>
</dbReference>
<gene>
    <name evidence="1" type="ORF">D915_011130</name>
</gene>
<comment type="caution">
    <text evidence="1">The sequence shown here is derived from an EMBL/GenBank/DDBJ whole genome shotgun (WGS) entry which is preliminary data.</text>
</comment>